<sequence>MKKNHKKQLLKNGFAIPQVLLLGIGISVALTGILYTTILNLAGSRFNRQELMSKSSSESGITNIRNLLNDSGDSFYHYFWLSDSCSASATSCPSGINVGNVTIPNPPLEYWSDEIWCNGASNCNGRQKAPMCASGSSSLDPSPIDWTTHKSIFNQLIDSNEDKVGDDLVNAKREFLQYFDVKSTEYTGTEKYGLSSIVVEGIVKNKKNGQKTGFNKLRANIQVNNDTPLRGFGFLSAGENELDGDNSLFLGNLNIISSEGDPEGAIIWRRNIINEDDCAKIIEQANASSASLPSSGNGGLWVQPLGLPKQPRLKNIHDVQGVLLCTPLNLQKLPTNCQLPNSSGASNYRITSIYASTANSRFEVTTSDSKPITLEILGDIDVSNNGIFCHFEEGSNVCGSGNPKNLTILFKQETKLSGNKIFCSNDNTKGGVRLGVNKVIDLSKSSFDNDNLPGSSIFIDNTGWSSSERFGAFLLGPKTTFISTWAKSPWVQYTESNLSNENERAPMIVSHRGTYGWILDSSGGRDNRWHDKMTNLILTKDGYLIPYLNFTEGGNSLEIIGIGYDEEYQNYSRSSEPKTGKFLIYNVDNNNYYLRSFRITDNLNPSNKRSSLGFFPWAAAVMEDELILLDSAANLNQGESKNLLDQYNIKLEPRSDNRTKRFSGAAWVKNLCFDKNSSQTWEFDNQFIDGIKSRYGNDFNYGVKFYRGRSIILWDTLKDFES</sequence>
<evidence type="ECO:0000313" key="2">
    <source>
        <dbReference type="EMBL" id="ABB50257.1"/>
    </source>
</evidence>
<dbReference type="AlphaFoldDB" id="Q31A38"/>
<evidence type="ECO:0000313" key="3">
    <source>
        <dbReference type="Proteomes" id="UP000002715"/>
    </source>
</evidence>
<dbReference type="OrthoDB" id="539105at2"/>
<protein>
    <submittedName>
        <fullName evidence="2">Uncharacterized protein</fullName>
    </submittedName>
</protein>
<dbReference type="Proteomes" id="UP000002715">
    <property type="component" value="Chromosome"/>
</dbReference>
<dbReference type="STRING" id="74546.PMT9312_1198"/>
<feature type="transmembrane region" description="Helical" evidence="1">
    <location>
        <begin position="20"/>
        <end position="42"/>
    </location>
</feature>
<dbReference type="KEGG" id="pmi:PMT9312_1198"/>
<dbReference type="RefSeq" id="WP_011376747.1">
    <property type="nucleotide sequence ID" value="NC_007577.1"/>
</dbReference>
<dbReference type="HOGENOM" id="CLU_391218_0_0_3"/>
<keyword evidence="1" id="KW-1133">Transmembrane helix</keyword>
<dbReference type="EMBL" id="CP000111">
    <property type="protein sequence ID" value="ABB50257.1"/>
    <property type="molecule type" value="Genomic_DNA"/>
</dbReference>
<organism evidence="2 3">
    <name type="scientific">Prochlorococcus marinus (strain MIT 9312)</name>
    <dbReference type="NCBI Taxonomy" id="74546"/>
    <lineage>
        <taxon>Bacteria</taxon>
        <taxon>Bacillati</taxon>
        <taxon>Cyanobacteriota</taxon>
        <taxon>Cyanophyceae</taxon>
        <taxon>Synechococcales</taxon>
        <taxon>Prochlorococcaceae</taxon>
        <taxon>Prochlorococcus</taxon>
    </lineage>
</organism>
<accession>Q31A38</accession>
<reference evidence="3" key="1">
    <citation type="submission" date="2005-07" db="EMBL/GenBank/DDBJ databases">
        <title>Complete sequence of Prochlorococcus marinus str. MIT 9312.</title>
        <authorList>
            <consortium name="US DOE Joint Genome Institute"/>
            <person name="Copeland A."/>
            <person name="Lucas S."/>
            <person name="Lapidus A."/>
            <person name="Barry K."/>
            <person name="Detter J.C."/>
            <person name="Glavina T."/>
            <person name="Hammon N."/>
            <person name="Israni S."/>
            <person name="Pitluck S."/>
            <person name="Thiel J."/>
            <person name="Schmutz J."/>
            <person name="Larimer F."/>
            <person name="Land M."/>
            <person name="Kyrpides N."/>
            <person name="Lykidis A."/>
            <person name="Richardson P."/>
        </authorList>
    </citation>
    <scope>NUCLEOTIDE SEQUENCE [LARGE SCALE GENOMIC DNA]</scope>
    <source>
        <strain evidence="3">MIT 9312</strain>
    </source>
</reference>
<evidence type="ECO:0000256" key="1">
    <source>
        <dbReference type="SAM" id="Phobius"/>
    </source>
</evidence>
<keyword evidence="1" id="KW-0472">Membrane</keyword>
<proteinExistence type="predicted"/>
<gene>
    <name evidence="2" type="ordered locus">PMT9312_1198</name>
</gene>
<keyword evidence="1" id="KW-0812">Transmembrane</keyword>
<name>Q31A38_PROM9</name>